<evidence type="ECO:0000256" key="2">
    <source>
        <dbReference type="ARBA" id="ARBA00022801"/>
    </source>
</evidence>
<reference evidence="6" key="1">
    <citation type="journal article" date="2020" name="Stud. Mycol.">
        <title>101 Dothideomycetes genomes: a test case for predicting lifestyles and emergence of pathogens.</title>
        <authorList>
            <person name="Haridas S."/>
            <person name="Albert R."/>
            <person name="Binder M."/>
            <person name="Bloem J."/>
            <person name="Labutti K."/>
            <person name="Salamov A."/>
            <person name="Andreopoulos B."/>
            <person name="Baker S."/>
            <person name="Barry K."/>
            <person name="Bills G."/>
            <person name="Bluhm B."/>
            <person name="Cannon C."/>
            <person name="Castanera R."/>
            <person name="Culley D."/>
            <person name="Daum C."/>
            <person name="Ezra D."/>
            <person name="Gonzalez J."/>
            <person name="Henrissat B."/>
            <person name="Kuo A."/>
            <person name="Liang C."/>
            <person name="Lipzen A."/>
            <person name="Lutzoni F."/>
            <person name="Magnuson J."/>
            <person name="Mondo S."/>
            <person name="Nolan M."/>
            <person name="Ohm R."/>
            <person name="Pangilinan J."/>
            <person name="Park H.-J."/>
            <person name="Ramirez L."/>
            <person name="Alfaro M."/>
            <person name="Sun H."/>
            <person name="Tritt A."/>
            <person name="Yoshinaga Y."/>
            <person name="Zwiers L.-H."/>
            <person name="Turgeon B."/>
            <person name="Goodwin S."/>
            <person name="Spatafora J."/>
            <person name="Crous P."/>
            <person name="Grigoriev I."/>
        </authorList>
    </citation>
    <scope>NUCLEOTIDE SEQUENCE</scope>
    <source>
        <strain evidence="6">CBS 122681</strain>
    </source>
</reference>
<gene>
    <name evidence="6" type="ORF">K491DRAFT_681257</name>
</gene>
<dbReference type="PANTHER" id="PTHR22925:SF3">
    <property type="entry name" value="GLYCOSYL HYDROLASE FAMILY PROTEIN 43"/>
    <property type="match status" value="1"/>
</dbReference>
<dbReference type="Proteomes" id="UP000799324">
    <property type="component" value="Unassembled WGS sequence"/>
</dbReference>
<evidence type="ECO:0000256" key="3">
    <source>
        <dbReference type="ARBA" id="ARBA00023295"/>
    </source>
</evidence>
<protein>
    <submittedName>
        <fullName evidence="6">Carbohydrate-binding module family 35 protein</fullName>
    </submittedName>
</protein>
<evidence type="ECO:0000313" key="7">
    <source>
        <dbReference type="Proteomes" id="UP000799324"/>
    </source>
</evidence>
<feature type="domain" description="Alpha-galactosidase CBM13" evidence="5">
    <location>
        <begin position="341"/>
        <end position="413"/>
    </location>
</feature>
<dbReference type="Pfam" id="PF04616">
    <property type="entry name" value="Glyco_hydro_43"/>
    <property type="match status" value="1"/>
</dbReference>
<keyword evidence="3 4" id="KW-0326">Glycosidase</keyword>
<dbReference type="SUPFAM" id="SSF49785">
    <property type="entry name" value="Galactose-binding domain-like"/>
    <property type="match status" value="1"/>
</dbReference>
<sequence>MNEQDAVSSIVQTNTGKHIQAHGGGILKVDDTYYWVGEDKSDGSAFQNINCYSSKNLVEWKYEGAILTRQGSGDLGPNRVIERPKIIYNRSTKQYVAWMHIDSSNYGEAKAGVATGSTVCGQYTYKTSVQPLGFQSRDMGLFVDDDDKAYLLTEDRKNGLRIDALSDDYLTVRTSTYLWKDSIEAPAMIKKDGVYFMFGSKLTGWDPNDNVYSTASKISGPWSSWKTFADSGSKTYTSQTNFILPMGDGAIYMGDRWVSSNLMRSTYVWLPLQLSGTTATMKNSVSWVPNVSSGSMTSGPSESFYEGESAELSGGAKSVSCSGCSGKNAAGYIGGSQSGSANFATVSSSATTRTTIRIKYLNEDKSQRFADVSVNGAAAQRVAFLPCGTSDPESSSLHADLKSGTNTVKIGISDGTWGPDIDRLMVPSS</sequence>
<evidence type="ECO:0000256" key="1">
    <source>
        <dbReference type="ARBA" id="ARBA00009865"/>
    </source>
</evidence>
<evidence type="ECO:0000259" key="5">
    <source>
        <dbReference type="Pfam" id="PF22704"/>
    </source>
</evidence>
<dbReference type="InterPro" id="IPR055240">
    <property type="entry name" value="CBM13-like"/>
</dbReference>
<proteinExistence type="inferred from homology"/>
<dbReference type="CDD" id="cd04081">
    <property type="entry name" value="CBM35_galactosidase-like"/>
    <property type="match status" value="1"/>
</dbReference>
<comment type="similarity">
    <text evidence="1 4">Belongs to the glycosyl hydrolase 43 family.</text>
</comment>
<dbReference type="CDD" id="cd18821">
    <property type="entry name" value="GH43_Pc3Gal43A-like"/>
    <property type="match status" value="1"/>
</dbReference>
<evidence type="ECO:0000313" key="6">
    <source>
        <dbReference type="EMBL" id="KAF2652535.1"/>
    </source>
</evidence>
<dbReference type="OrthoDB" id="9970295at2759"/>
<organism evidence="6 7">
    <name type="scientific">Lophiostoma macrostomum CBS 122681</name>
    <dbReference type="NCBI Taxonomy" id="1314788"/>
    <lineage>
        <taxon>Eukaryota</taxon>
        <taxon>Fungi</taxon>
        <taxon>Dikarya</taxon>
        <taxon>Ascomycota</taxon>
        <taxon>Pezizomycotina</taxon>
        <taxon>Dothideomycetes</taxon>
        <taxon>Pleosporomycetidae</taxon>
        <taxon>Pleosporales</taxon>
        <taxon>Lophiostomataceae</taxon>
        <taxon>Lophiostoma</taxon>
    </lineage>
</organism>
<dbReference type="InterPro" id="IPR023296">
    <property type="entry name" value="Glyco_hydro_beta-prop_sf"/>
</dbReference>
<dbReference type="Pfam" id="PF22704">
    <property type="entry name" value="CBM13-like"/>
    <property type="match status" value="1"/>
</dbReference>
<dbReference type="GO" id="GO:0004553">
    <property type="term" value="F:hydrolase activity, hydrolyzing O-glycosyl compounds"/>
    <property type="evidence" value="ECO:0007669"/>
    <property type="project" value="InterPro"/>
</dbReference>
<dbReference type="Gene3D" id="2.115.10.20">
    <property type="entry name" value="Glycosyl hydrolase domain, family 43"/>
    <property type="match status" value="1"/>
</dbReference>
<dbReference type="PANTHER" id="PTHR22925">
    <property type="entry name" value="GLYCOSYL HYDROLASE 43 FAMILY MEMBER"/>
    <property type="match status" value="1"/>
</dbReference>
<dbReference type="InterPro" id="IPR008979">
    <property type="entry name" value="Galactose-bd-like_sf"/>
</dbReference>
<dbReference type="GO" id="GO:0005975">
    <property type="term" value="P:carbohydrate metabolic process"/>
    <property type="evidence" value="ECO:0007669"/>
    <property type="project" value="InterPro"/>
</dbReference>
<name>A0A6A6SXT1_9PLEO</name>
<dbReference type="AlphaFoldDB" id="A0A6A6SXT1"/>
<keyword evidence="7" id="KW-1185">Reference proteome</keyword>
<dbReference type="Gene3D" id="2.60.120.260">
    <property type="entry name" value="Galactose-binding domain-like"/>
    <property type="match status" value="1"/>
</dbReference>
<accession>A0A6A6SXT1</accession>
<keyword evidence="2 4" id="KW-0378">Hydrolase</keyword>
<dbReference type="EMBL" id="MU004399">
    <property type="protein sequence ID" value="KAF2652535.1"/>
    <property type="molecule type" value="Genomic_DNA"/>
</dbReference>
<dbReference type="InterPro" id="IPR006710">
    <property type="entry name" value="Glyco_hydro_43"/>
</dbReference>
<dbReference type="SUPFAM" id="SSF75005">
    <property type="entry name" value="Arabinanase/levansucrase/invertase"/>
    <property type="match status" value="1"/>
</dbReference>
<evidence type="ECO:0000256" key="4">
    <source>
        <dbReference type="RuleBase" id="RU361187"/>
    </source>
</evidence>